<evidence type="ECO:0008006" key="3">
    <source>
        <dbReference type="Google" id="ProtNLM"/>
    </source>
</evidence>
<accession>A0A1X6YFZ7</accession>
<evidence type="ECO:0000313" key="2">
    <source>
        <dbReference type="Proteomes" id="UP000193570"/>
    </source>
</evidence>
<sequence length="136" mass="14934">MVSDGGLKSFQRRMQAIPKEARKAVQPALAQGGYEISEAMESLAPEDEGDLIGSITVTLGGQSTPLYSQPGGSYLVPENQVAITAGNSEVRYPHLQEYGTRHHPAQPFFWPGFRLARKRAENRIKRAIGKAIREAK</sequence>
<dbReference type="AlphaFoldDB" id="A0A1X6YFZ7"/>
<dbReference type="Proteomes" id="UP000193570">
    <property type="component" value="Unassembled WGS sequence"/>
</dbReference>
<reference evidence="1 2" key="1">
    <citation type="submission" date="2017-03" db="EMBL/GenBank/DDBJ databases">
        <authorList>
            <person name="Afonso C.L."/>
            <person name="Miller P.J."/>
            <person name="Scott M.A."/>
            <person name="Spackman E."/>
            <person name="Goraichik I."/>
            <person name="Dimitrov K.M."/>
            <person name="Suarez D.L."/>
            <person name="Swayne D.E."/>
        </authorList>
    </citation>
    <scope>NUCLEOTIDE SEQUENCE [LARGE SCALE GENOMIC DNA]</scope>
    <source>
        <strain evidence="1 2">CECT 8625</strain>
    </source>
</reference>
<dbReference type="Pfam" id="PF04883">
    <property type="entry name" value="HK97-gp10_like"/>
    <property type="match status" value="1"/>
</dbReference>
<name>A0A1X6YFZ7_9RHOB</name>
<evidence type="ECO:0000313" key="1">
    <source>
        <dbReference type="EMBL" id="SLN19978.1"/>
    </source>
</evidence>
<dbReference type="EMBL" id="FWFK01000001">
    <property type="protein sequence ID" value="SLN19978.1"/>
    <property type="molecule type" value="Genomic_DNA"/>
</dbReference>
<keyword evidence="2" id="KW-1185">Reference proteome</keyword>
<dbReference type="InterPro" id="IPR010064">
    <property type="entry name" value="HK97-gp10_tail"/>
</dbReference>
<gene>
    <name evidence="1" type="ORF">ROJ8625_00703</name>
</gene>
<proteinExistence type="predicted"/>
<protein>
    <recommendedName>
        <fullName evidence="3">Phage protein, HK97 gp10 family</fullName>
    </recommendedName>
</protein>
<dbReference type="NCBIfam" id="TIGR01725">
    <property type="entry name" value="phge_HK97_gp10"/>
    <property type="match status" value="1"/>
</dbReference>
<organism evidence="1 2">
    <name type="scientific">Roseivivax jejudonensis</name>
    <dbReference type="NCBI Taxonomy" id="1529041"/>
    <lineage>
        <taxon>Bacteria</taxon>
        <taxon>Pseudomonadati</taxon>
        <taxon>Pseudomonadota</taxon>
        <taxon>Alphaproteobacteria</taxon>
        <taxon>Rhodobacterales</taxon>
        <taxon>Roseobacteraceae</taxon>
        <taxon>Roseivivax</taxon>
    </lineage>
</organism>